<dbReference type="PROSITE" id="PS51257">
    <property type="entry name" value="PROKAR_LIPOPROTEIN"/>
    <property type="match status" value="1"/>
</dbReference>
<dbReference type="EMBL" id="JAGRQH010000001">
    <property type="protein sequence ID" value="MBR0558830.1"/>
    <property type="molecule type" value="Genomic_DNA"/>
</dbReference>
<name>A0ABS5E4J8_9PROT</name>
<keyword evidence="2" id="KW-1185">Reference proteome</keyword>
<dbReference type="SUPFAM" id="SSF53474">
    <property type="entry name" value="alpha/beta-Hydrolases"/>
    <property type="match status" value="1"/>
</dbReference>
<protein>
    <submittedName>
        <fullName evidence="1">Alpha/beta fold hydrolase</fullName>
    </submittedName>
</protein>
<accession>A0ABS5E4J8</accession>
<organism evidence="1 2">
    <name type="scientific">Neokomagataea anthophila</name>
    <dbReference type="NCBI Taxonomy" id="2826925"/>
    <lineage>
        <taxon>Bacteria</taxon>
        <taxon>Pseudomonadati</taxon>
        <taxon>Pseudomonadota</taxon>
        <taxon>Alphaproteobacteria</taxon>
        <taxon>Acetobacterales</taxon>
        <taxon>Acetobacteraceae</taxon>
        <taxon>Neokomagataea</taxon>
    </lineage>
</organism>
<dbReference type="Gene3D" id="3.40.50.1820">
    <property type="entry name" value="alpha/beta hydrolase"/>
    <property type="match status" value="2"/>
</dbReference>
<dbReference type="Proteomes" id="UP000677812">
    <property type="component" value="Unassembled WGS sequence"/>
</dbReference>
<dbReference type="RefSeq" id="WP_211680372.1">
    <property type="nucleotide sequence ID" value="NZ_JAGRQH010000001.1"/>
</dbReference>
<evidence type="ECO:0000313" key="1">
    <source>
        <dbReference type="EMBL" id="MBR0558830.1"/>
    </source>
</evidence>
<sequence>MGVCRAVTRWGSYVVSGVVVLSVGLTSCAPKPVLPVLDDVPGVAAGQVVRVDRLGNGAVRRGWRLTYRSLDGQNAHQLVRVSAQVFLPSGKAPQGGWPVLAWAHGARGLSLTCAPSIMGEGTSEQAFFEAWLRRGYAIIATDYQGLGEPGQVLFMNARSEGMNVLDAVRAARVQFSQLSSTVIVYGHSQGAQAALAAAGMAASYAPGLAIRGVIAAAPPFLDQLGLQQRLHSDGTGNGTSSLPVMMSLVQSAADAGEDMQGVYTAKAKRFSVQARSLCIEDFAPKVHKQGLKPETVFAAGAAKKLAFLAQTWTAYPSFSLPVPVLIGTGLDDHHNTALEQDRLVRALCHAGSIVQQEHFPGANHFSTLRDVQHDAMHFADSVRLGRVPQNTCPAL</sequence>
<dbReference type="InterPro" id="IPR005152">
    <property type="entry name" value="Lipase_secreted"/>
</dbReference>
<dbReference type="PIRSF" id="PIRSF029171">
    <property type="entry name" value="Esterase_LipA"/>
    <property type="match status" value="1"/>
</dbReference>
<reference evidence="1 2" key="1">
    <citation type="submission" date="2021-04" db="EMBL/GenBank/DDBJ databases">
        <title>The complete genome sequence of Neokomagataea sp. TBRC 2177.</title>
        <authorList>
            <person name="Charoenyingcharoen P."/>
            <person name="Yukphan P."/>
        </authorList>
    </citation>
    <scope>NUCLEOTIDE SEQUENCE [LARGE SCALE GENOMIC DNA]</scope>
    <source>
        <strain evidence="1 2">TBRC 2177</strain>
    </source>
</reference>
<proteinExistence type="predicted"/>
<comment type="caution">
    <text evidence="1">The sequence shown here is derived from an EMBL/GenBank/DDBJ whole genome shotgun (WGS) entry which is preliminary data.</text>
</comment>
<dbReference type="PANTHER" id="PTHR34853">
    <property type="match status" value="1"/>
</dbReference>
<dbReference type="InterPro" id="IPR029058">
    <property type="entry name" value="AB_hydrolase_fold"/>
</dbReference>
<evidence type="ECO:0000313" key="2">
    <source>
        <dbReference type="Proteomes" id="UP000677812"/>
    </source>
</evidence>
<dbReference type="PANTHER" id="PTHR34853:SF1">
    <property type="entry name" value="LIPASE 5"/>
    <property type="match status" value="1"/>
</dbReference>
<gene>
    <name evidence="1" type="ORF">KB213_01970</name>
</gene>
<dbReference type="Pfam" id="PF03583">
    <property type="entry name" value="LIP"/>
    <property type="match status" value="1"/>
</dbReference>
<keyword evidence="1" id="KW-0378">Hydrolase</keyword>
<dbReference type="GO" id="GO:0016787">
    <property type="term" value="F:hydrolase activity"/>
    <property type="evidence" value="ECO:0007669"/>
    <property type="project" value="UniProtKB-KW"/>
</dbReference>